<keyword evidence="2" id="KW-1185">Reference proteome</keyword>
<gene>
    <name evidence="1" type="ORF">AAEO50_04365</name>
</gene>
<dbReference type="Pfam" id="PF10094">
    <property type="entry name" value="DUF2332"/>
    <property type="match status" value="1"/>
</dbReference>
<evidence type="ECO:0000313" key="1">
    <source>
        <dbReference type="EMBL" id="MEL3971506.1"/>
    </source>
</evidence>
<sequence length="345" mass="40172">MSLYSISQRFKTFAEQECHQSSPLYEHLSHKIASDEELLFICTSCRKGQPVPNLLFGAVHYLLMNYSSHSLRYYYPSLVEEPLPVTESFSHFKDFCLQNKQQLTHLLQTKLVQTNEVRRCAYLYPAFCYMYERAEKPLALIEIGTSAGLQLAWDQYQYQYNHQETTFGNASSEVKVTSEIAGHTFPHLHSVPPPVSSRTGYDLHINEEQDFPWLLALIWPEHTERRDLFTSAAKMTKEVDIEFIEGDGVERFPDKINEITADNAICIFHTHVANQIPESSKRELQAKIKEIGKNHDIFHLYNNMWDRLLHLDCYINGIEERYVIGDTDGHGKWFQWNLSQESLSR</sequence>
<organism evidence="1 2">
    <name type="scientific">Rossellomorea oryzaecorticis</name>
    <dbReference type="NCBI Taxonomy" id="1396505"/>
    <lineage>
        <taxon>Bacteria</taxon>
        <taxon>Bacillati</taxon>
        <taxon>Bacillota</taxon>
        <taxon>Bacilli</taxon>
        <taxon>Bacillales</taxon>
        <taxon>Bacillaceae</taxon>
        <taxon>Rossellomorea</taxon>
    </lineage>
</organism>
<dbReference type="RefSeq" id="WP_341980819.1">
    <property type="nucleotide sequence ID" value="NZ_JBBYAF010000005.1"/>
</dbReference>
<proteinExistence type="predicted"/>
<dbReference type="Proteomes" id="UP001389717">
    <property type="component" value="Unassembled WGS sequence"/>
</dbReference>
<dbReference type="InterPro" id="IPR011200">
    <property type="entry name" value="UCP012608"/>
</dbReference>
<reference evidence="1 2" key="1">
    <citation type="submission" date="2024-04" db="EMBL/GenBank/DDBJ databases">
        <title>Bacillus oryzaecorticis sp. nov., a moderately halophilic bacterium isolated from rice husks.</title>
        <authorList>
            <person name="Zhu H.-S."/>
        </authorList>
    </citation>
    <scope>NUCLEOTIDE SEQUENCE [LARGE SCALE GENOMIC DNA]</scope>
    <source>
        <strain evidence="1 2">ZC255</strain>
    </source>
</reference>
<name>A0ABU9K600_9BACI</name>
<evidence type="ECO:0000313" key="2">
    <source>
        <dbReference type="Proteomes" id="UP001389717"/>
    </source>
</evidence>
<dbReference type="EMBL" id="JBBYAF010000005">
    <property type="protein sequence ID" value="MEL3971506.1"/>
    <property type="molecule type" value="Genomic_DNA"/>
</dbReference>
<dbReference type="PIRSF" id="PIRSF012608">
    <property type="entry name" value="UCP012608"/>
    <property type="match status" value="1"/>
</dbReference>
<protein>
    <submittedName>
        <fullName evidence="1">DUF2332 domain-containing protein</fullName>
    </submittedName>
</protein>
<comment type="caution">
    <text evidence="1">The sequence shown here is derived from an EMBL/GenBank/DDBJ whole genome shotgun (WGS) entry which is preliminary data.</text>
</comment>
<accession>A0ABU9K600</accession>